<dbReference type="InterPro" id="IPR028082">
    <property type="entry name" value="Peripla_BP_I"/>
</dbReference>
<proteinExistence type="predicted"/>
<dbReference type="RefSeq" id="WP_328954378.1">
    <property type="nucleotide sequence ID" value="NZ_CP108110.1"/>
</dbReference>
<evidence type="ECO:0008006" key="3">
    <source>
        <dbReference type="Google" id="ProtNLM"/>
    </source>
</evidence>
<evidence type="ECO:0000313" key="1">
    <source>
        <dbReference type="EMBL" id="WUQ83346.1"/>
    </source>
</evidence>
<reference evidence="1" key="1">
    <citation type="submission" date="2022-10" db="EMBL/GenBank/DDBJ databases">
        <title>The complete genomes of actinobacterial strains from the NBC collection.</title>
        <authorList>
            <person name="Joergensen T.S."/>
            <person name="Alvarez Arevalo M."/>
            <person name="Sterndorff E.B."/>
            <person name="Faurdal D."/>
            <person name="Vuksanovic O."/>
            <person name="Mourched A.-S."/>
            <person name="Charusanti P."/>
            <person name="Shaw S."/>
            <person name="Blin K."/>
            <person name="Weber T."/>
        </authorList>
    </citation>
    <scope>NUCLEOTIDE SEQUENCE</scope>
    <source>
        <strain evidence="1">NBC_00222</strain>
    </source>
</reference>
<gene>
    <name evidence="1" type="ORF">OHA16_10390</name>
</gene>
<protein>
    <recommendedName>
        <fullName evidence="3">Metal binding Ada-like protein</fullName>
    </recommendedName>
</protein>
<dbReference type="EMBL" id="CP108110">
    <property type="protein sequence ID" value="WUQ83346.1"/>
    <property type="molecule type" value="Genomic_DNA"/>
</dbReference>
<name>A0ABZ1TXJ6_9ACTN</name>
<keyword evidence="2" id="KW-1185">Reference proteome</keyword>
<dbReference type="SUPFAM" id="SSF57884">
    <property type="entry name" value="Ada DNA repair protein, N-terminal domain (N-Ada 10)"/>
    <property type="match status" value="1"/>
</dbReference>
<sequence>MTPAPAEGGDPVRTYTLCGADGQPYRSPTPGTLGGHRRGRLYGRLDCPSALRAIARGDYVTHRVFFADEATAVAAGYRPCAVCLPTDYARWKAEQESTRPMNPLTERYEGSRSSLISPADLAAHADDLPVPRPHTGAELASLLGLLAGPGPGQRTGTVVIGHSRDDASREAAQAFEDAWTARGGRVLTVVDWPETAASWLRPAKRLTAQTPDAWVIAASVPGFAQLARRLCLSTDFEPARTVAFASLNTPRLSALAGPGTLSGLRGASADGGTWDVREAWDTFRPTTEASG</sequence>
<dbReference type="SUPFAM" id="SSF53822">
    <property type="entry name" value="Periplasmic binding protein-like I"/>
    <property type="match status" value="1"/>
</dbReference>
<evidence type="ECO:0000313" key="2">
    <source>
        <dbReference type="Proteomes" id="UP001432222"/>
    </source>
</evidence>
<accession>A0ABZ1TXJ6</accession>
<dbReference type="Proteomes" id="UP001432222">
    <property type="component" value="Chromosome"/>
</dbReference>
<organism evidence="1 2">
    <name type="scientific">Kitasatospora purpeofusca</name>
    <dbReference type="NCBI Taxonomy" id="67352"/>
    <lineage>
        <taxon>Bacteria</taxon>
        <taxon>Bacillati</taxon>
        <taxon>Actinomycetota</taxon>
        <taxon>Actinomycetes</taxon>
        <taxon>Kitasatosporales</taxon>
        <taxon>Streptomycetaceae</taxon>
        <taxon>Kitasatospora</taxon>
    </lineage>
</organism>
<dbReference type="Gene3D" id="3.40.50.2300">
    <property type="match status" value="1"/>
</dbReference>
<dbReference type="InterPro" id="IPR035451">
    <property type="entry name" value="Ada-like_dom_sf"/>
</dbReference>
<dbReference type="Gene3D" id="3.40.10.10">
    <property type="entry name" value="DNA Methylphosphotriester Repair Domain"/>
    <property type="match status" value="1"/>
</dbReference>